<comment type="caution">
    <text evidence="3">The sequence shown here is derived from an EMBL/GenBank/DDBJ whole genome shotgun (WGS) entry which is preliminary data.</text>
</comment>
<evidence type="ECO:0000313" key="3">
    <source>
        <dbReference type="EMBL" id="KAL2820652.1"/>
    </source>
</evidence>
<gene>
    <name evidence="3" type="ORF">BJX63DRAFT_427975</name>
</gene>
<accession>A0ABR4HZ59</accession>
<dbReference type="Pfam" id="PF00106">
    <property type="entry name" value="adh_short"/>
    <property type="match status" value="1"/>
</dbReference>
<comment type="pathway">
    <text evidence="1">Steroid biosynthesis; zymosterol biosynthesis; zymosterol from lanosterol: step 5/6.</text>
</comment>
<dbReference type="PANTHER" id="PTHR43647:SF4">
    <property type="entry name" value="KETOREDUCTASE (KR) DOMAIN-CONTAINING PROTEIN"/>
    <property type="match status" value="1"/>
</dbReference>
<keyword evidence="4" id="KW-1185">Reference proteome</keyword>
<dbReference type="PANTHER" id="PTHR43647">
    <property type="entry name" value="DEHYDROGENASE"/>
    <property type="match status" value="1"/>
</dbReference>
<name>A0ABR4HZ59_9EURO</name>
<reference evidence="3 4" key="1">
    <citation type="submission" date="2024-07" db="EMBL/GenBank/DDBJ databases">
        <title>Section-level genome sequencing and comparative genomics of Aspergillus sections Usti and Cavernicolus.</title>
        <authorList>
            <consortium name="Lawrence Berkeley National Laboratory"/>
            <person name="Nybo J.L."/>
            <person name="Vesth T.C."/>
            <person name="Theobald S."/>
            <person name="Frisvad J.C."/>
            <person name="Larsen T.O."/>
            <person name="Kjaerboelling I."/>
            <person name="Rothschild-Mancinelli K."/>
            <person name="Lyhne E.K."/>
            <person name="Kogle M.E."/>
            <person name="Barry K."/>
            <person name="Clum A."/>
            <person name="Na H."/>
            <person name="Ledsgaard L."/>
            <person name="Lin J."/>
            <person name="Lipzen A."/>
            <person name="Kuo A."/>
            <person name="Riley R."/>
            <person name="Mondo S."/>
            <person name="Labutti K."/>
            <person name="Haridas S."/>
            <person name="Pangalinan J."/>
            <person name="Salamov A.A."/>
            <person name="Simmons B.A."/>
            <person name="Magnuson J.K."/>
            <person name="Chen J."/>
            <person name="Drula E."/>
            <person name="Henrissat B."/>
            <person name="Wiebenga A."/>
            <person name="Lubbers R.J."/>
            <person name="Gomes A.C."/>
            <person name="Makela M.R."/>
            <person name="Stajich J."/>
            <person name="Grigoriev I.V."/>
            <person name="Mortensen U.H."/>
            <person name="De Vries R.P."/>
            <person name="Baker S.E."/>
            <person name="Andersen M.R."/>
        </authorList>
    </citation>
    <scope>NUCLEOTIDE SEQUENCE [LARGE SCALE GENOMIC DNA]</scope>
    <source>
        <strain evidence="3 4">CBS 588.65</strain>
    </source>
</reference>
<protein>
    <recommendedName>
        <fullName evidence="2">3beta-hydroxysteroid 3-dehydrogenase</fullName>
        <ecNumber evidence="2">1.1.1.270</ecNumber>
    </recommendedName>
</protein>
<dbReference type="InterPro" id="IPR036291">
    <property type="entry name" value="NAD(P)-bd_dom_sf"/>
</dbReference>
<proteinExistence type="predicted"/>
<dbReference type="SUPFAM" id="SSF51735">
    <property type="entry name" value="NAD(P)-binding Rossmann-fold domains"/>
    <property type="match status" value="1"/>
</dbReference>
<evidence type="ECO:0000256" key="1">
    <source>
        <dbReference type="ARBA" id="ARBA00023589"/>
    </source>
</evidence>
<dbReference type="InterPro" id="IPR051593">
    <property type="entry name" value="Ergosterol_Biosynth_ERG27"/>
</dbReference>
<organism evidence="3 4">
    <name type="scientific">Aspergillus granulosus</name>
    <dbReference type="NCBI Taxonomy" id="176169"/>
    <lineage>
        <taxon>Eukaryota</taxon>
        <taxon>Fungi</taxon>
        <taxon>Dikarya</taxon>
        <taxon>Ascomycota</taxon>
        <taxon>Pezizomycotina</taxon>
        <taxon>Eurotiomycetes</taxon>
        <taxon>Eurotiomycetidae</taxon>
        <taxon>Eurotiales</taxon>
        <taxon>Aspergillaceae</taxon>
        <taxon>Aspergillus</taxon>
        <taxon>Aspergillus subgen. Nidulantes</taxon>
    </lineage>
</organism>
<sequence length="333" mass="36630">MPGTIIITGANGSLATPAVRALLSKYSEYTLILTARNPDTVHSPTDLRNVSIRKLNLCDLSSVHDFATEITTEIQAGSLPPLTSIICNAYHWNLCSKAETTGDRFEKTFQVNHIAHAALVLRLIGRFDKNAGGRVVLFSSDAHWPGQNGLEKIPPAIPHNLDALVKISEEKETDYMGRGFQRYANSKLAIVMWMYALNRHLEADLALNKITAVAVNPGNLADSRALRVNTPVLLKIMSILIVRPFSFLLRRFSDPTMRTSAEAAEDIVGFATNTTSPGERGYYTLSQKDVSSPDSLDEAKQNALWTKTIEWAGITGENTALQINNLHVDNSQD</sequence>
<dbReference type="InterPro" id="IPR002347">
    <property type="entry name" value="SDR_fam"/>
</dbReference>
<evidence type="ECO:0000313" key="4">
    <source>
        <dbReference type="Proteomes" id="UP001610334"/>
    </source>
</evidence>
<dbReference type="EMBL" id="JBFXLT010000006">
    <property type="protein sequence ID" value="KAL2820652.1"/>
    <property type="molecule type" value="Genomic_DNA"/>
</dbReference>
<dbReference type="Proteomes" id="UP001610334">
    <property type="component" value="Unassembled WGS sequence"/>
</dbReference>
<evidence type="ECO:0000256" key="2">
    <source>
        <dbReference type="ARBA" id="ARBA00023621"/>
    </source>
</evidence>
<dbReference type="EC" id="1.1.1.270" evidence="2"/>
<dbReference type="Gene3D" id="3.40.50.720">
    <property type="entry name" value="NAD(P)-binding Rossmann-like Domain"/>
    <property type="match status" value="1"/>
</dbReference>